<evidence type="ECO:0000313" key="2">
    <source>
        <dbReference type="EMBL" id="KND91695.1"/>
    </source>
</evidence>
<dbReference type="InterPro" id="IPR032477">
    <property type="entry name" value="Glyco_hydro_64"/>
</dbReference>
<accession>A0A0L0ND58</accession>
<dbReference type="Gene3D" id="2.60.110.10">
    <property type="entry name" value="Thaumatin"/>
    <property type="match status" value="1"/>
</dbReference>
<dbReference type="PANTHER" id="PTHR38165:SF1">
    <property type="entry name" value="GLUCANASE B"/>
    <property type="match status" value="1"/>
</dbReference>
<organism evidence="2 3">
    <name type="scientific">Tolypocladium ophioglossoides (strain CBS 100239)</name>
    <name type="common">Snaketongue truffleclub</name>
    <name type="synonym">Elaphocordyceps ophioglossoides</name>
    <dbReference type="NCBI Taxonomy" id="1163406"/>
    <lineage>
        <taxon>Eukaryota</taxon>
        <taxon>Fungi</taxon>
        <taxon>Dikarya</taxon>
        <taxon>Ascomycota</taxon>
        <taxon>Pezizomycotina</taxon>
        <taxon>Sordariomycetes</taxon>
        <taxon>Hypocreomycetidae</taxon>
        <taxon>Hypocreales</taxon>
        <taxon>Ophiocordycipitaceae</taxon>
        <taxon>Tolypocladium</taxon>
    </lineage>
</organism>
<dbReference type="EMBL" id="LFRF01000008">
    <property type="protein sequence ID" value="KND91695.1"/>
    <property type="molecule type" value="Genomic_DNA"/>
</dbReference>
<evidence type="ECO:0000313" key="3">
    <source>
        <dbReference type="Proteomes" id="UP000036947"/>
    </source>
</evidence>
<gene>
    <name evidence="2" type="ORF">TOPH_03872</name>
</gene>
<dbReference type="PROSITE" id="PS52006">
    <property type="entry name" value="GH64"/>
    <property type="match status" value="1"/>
</dbReference>
<proteinExistence type="predicted"/>
<keyword evidence="3" id="KW-1185">Reference proteome</keyword>
<dbReference type="Proteomes" id="UP000036947">
    <property type="component" value="Unassembled WGS sequence"/>
</dbReference>
<feature type="domain" description="GH64" evidence="1">
    <location>
        <begin position="60"/>
        <end position="215"/>
    </location>
</feature>
<dbReference type="InterPro" id="IPR037176">
    <property type="entry name" value="Osmotin/thaumatin-like_sf"/>
</dbReference>
<dbReference type="PANTHER" id="PTHR38165">
    <property type="match status" value="1"/>
</dbReference>
<dbReference type="InterPro" id="IPR037398">
    <property type="entry name" value="Glyco_hydro_64_fam"/>
</dbReference>
<dbReference type="OrthoDB" id="10058186at2759"/>
<evidence type="ECO:0000259" key="1">
    <source>
        <dbReference type="PROSITE" id="PS52006"/>
    </source>
</evidence>
<reference evidence="2 3" key="1">
    <citation type="journal article" date="2015" name="BMC Genomics">
        <title>The genome of the truffle-parasite Tolypocladium ophioglossoides and the evolution of antifungal peptaibiotics.</title>
        <authorList>
            <person name="Quandt C.A."/>
            <person name="Bushley K.E."/>
            <person name="Spatafora J.W."/>
        </authorList>
    </citation>
    <scope>NUCLEOTIDE SEQUENCE [LARGE SCALE GENOMIC DNA]</scope>
    <source>
        <strain evidence="2 3">CBS 100239</strain>
    </source>
</reference>
<dbReference type="Pfam" id="PF16483">
    <property type="entry name" value="Glyco_hydro_64"/>
    <property type="match status" value="1"/>
</dbReference>
<dbReference type="AlphaFoldDB" id="A0A0L0ND58"/>
<name>A0A0L0ND58_TOLOC</name>
<protein>
    <recommendedName>
        <fullName evidence="1">GH64 domain-containing protein</fullName>
    </recommendedName>
</protein>
<comment type="caution">
    <text evidence="2">The sequence shown here is derived from an EMBL/GenBank/DDBJ whole genome shotgun (WGS) entry which is preliminary data.</text>
</comment>
<sequence length="215" mass="23169">MGAISVTTSLIPRVKESFSIVRPGGVKAIVMTDQNTLNGTYHDPKTKVIHKNDRAANANPGSLPIEFVNRFDGGKINAYVTGLDSDNKVVFVTANGTLVYPSSGDSDIPVQIVEDIAIPLPAQGNTFKMTLPITIFSGRVYFAEGDLRFFMVRVPNGDGLVQPSITNPQDPSSAINWGFVELTYTEELAIWANISYVDFVGLILSMGLTVKNGGT</sequence>